<dbReference type="Proteomes" id="UP001732700">
    <property type="component" value="Chromosome 4A"/>
</dbReference>
<sequence length="239" mass="27599">MYSFAEDPHCTIQSQRQNGVWAPKLLFPLSQMAQQKFQQLMMDLQLVQLNGDGDKREMTTIGKEPTTADFYKLFCDHGQTWQPHKWIWHKAVPHKQKIFLWLAFRGRPNTKDNMTAKCWSTDAGCDQCPALESIHHIALHCRAAAWVWNKLGLSQYGGTSNSISEFVEKIQNVTANKTWTICFATCIWELWKARNDRVINGRKTTKINLAKQIAQDLKLWTCRSREGSAGMLLWTDKLL</sequence>
<dbReference type="EnsemblPlants" id="AVESA.00010b.r2.4AG0586160.1">
    <property type="protein sequence ID" value="AVESA.00010b.r2.4AG0586160.1.CDS.1"/>
    <property type="gene ID" value="AVESA.00010b.r2.4AG0586160"/>
</dbReference>
<evidence type="ECO:0000313" key="2">
    <source>
        <dbReference type="Proteomes" id="UP001732700"/>
    </source>
</evidence>
<protein>
    <submittedName>
        <fullName evidence="1">Uncharacterized protein</fullName>
    </submittedName>
</protein>
<organism evidence="1 2">
    <name type="scientific">Avena sativa</name>
    <name type="common">Oat</name>
    <dbReference type="NCBI Taxonomy" id="4498"/>
    <lineage>
        <taxon>Eukaryota</taxon>
        <taxon>Viridiplantae</taxon>
        <taxon>Streptophyta</taxon>
        <taxon>Embryophyta</taxon>
        <taxon>Tracheophyta</taxon>
        <taxon>Spermatophyta</taxon>
        <taxon>Magnoliopsida</taxon>
        <taxon>Liliopsida</taxon>
        <taxon>Poales</taxon>
        <taxon>Poaceae</taxon>
        <taxon>BOP clade</taxon>
        <taxon>Pooideae</taxon>
        <taxon>Poodae</taxon>
        <taxon>Poeae</taxon>
        <taxon>Poeae Chloroplast Group 1 (Aveneae type)</taxon>
        <taxon>Aveninae</taxon>
        <taxon>Avena</taxon>
    </lineage>
</organism>
<reference evidence="1" key="2">
    <citation type="submission" date="2025-09" db="UniProtKB">
        <authorList>
            <consortium name="EnsemblPlants"/>
        </authorList>
    </citation>
    <scope>IDENTIFICATION</scope>
</reference>
<keyword evidence="2" id="KW-1185">Reference proteome</keyword>
<name>A0ACD5W9A8_AVESA</name>
<accession>A0ACD5W9A8</accession>
<evidence type="ECO:0000313" key="1">
    <source>
        <dbReference type="EnsemblPlants" id="AVESA.00010b.r2.4AG0586160.1.CDS.1"/>
    </source>
</evidence>
<reference evidence="1" key="1">
    <citation type="submission" date="2021-05" db="EMBL/GenBank/DDBJ databases">
        <authorList>
            <person name="Scholz U."/>
            <person name="Mascher M."/>
            <person name="Fiebig A."/>
        </authorList>
    </citation>
    <scope>NUCLEOTIDE SEQUENCE [LARGE SCALE GENOMIC DNA]</scope>
</reference>
<proteinExistence type="predicted"/>